<gene>
    <name evidence="2" type="ORF">FVW59_19400</name>
</gene>
<evidence type="ECO:0000256" key="1">
    <source>
        <dbReference type="SAM" id="Phobius"/>
    </source>
</evidence>
<proteinExistence type="predicted"/>
<comment type="caution">
    <text evidence="2">The sequence shown here is derived from an EMBL/GenBank/DDBJ whole genome shotgun (WGS) entry which is preliminary data.</text>
</comment>
<name>A0A5C8ZMX8_9GAMM</name>
<keyword evidence="1" id="KW-0472">Membrane</keyword>
<dbReference type="Proteomes" id="UP000321933">
    <property type="component" value="Unassembled WGS sequence"/>
</dbReference>
<dbReference type="EMBL" id="VRYZ01000014">
    <property type="protein sequence ID" value="TXS88917.1"/>
    <property type="molecule type" value="Genomic_DNA"/>
</dbReference>
<protein>
    <submittedName>
        <fullName evidence="2">Uncharacterized protein</fullName>
    </submittedName>
</protein>
<feature type="transmembrane region" description="Helical" evidence="1">
    <location>
        <begin position="94"/>
        <end position="112"/>
    </location>
</feature>
<evidence type="ECO:0000313" key="3">
    <source>
        <dbReference type="Proteomes" id="UP000321933"/>
    </source>
</evidence>
<sequence>MNRIIHVGLIALASFVYFFLCYAALNALPKNRVVEMAFTVINMGIVWWLFPPVRIRGDAKGEALKTSLESTLLVGFSAVVIVNGFWGPYYQSRFFVGAGMLLLYAGVFLAFARTFDPSYLYREGGFMNRNSDASVWISIVTFAYILAAIFVAFSGMVT</sequence>
<feature type="transmembrane region" description="Helical" evidence="1">
    <location>
        <begin position="33"/>
        <end position="50"/>
    </location>
</feature>
<evidence type="ECO:0000313" key="2">
    <source>
        <dbReference type="EMBL" id="TXS88917.1"/>
    </source>
</evidence>
<feature type="transmembrane region" description="Helical" evidence="1">
    <location>
        <begin position="71"/>
        <end position="88"/>
    </location>
</feature>
<reference evidence="2 3" key="1">
    <citation type="submission" date="2019-08" db="EMBL/GenBank/DDBJ databases">
        <title>Parahaliea maris sp. nov., isolated from the surface seawater.</title>
        <authorList>
            <person name="Liu Y."/>
        </authorList>
    </citation>
    <scope>NUCLEOTIDE SEQUENCE [LARGE SCALE GENOMIC DNA]</scope>
    <source>
        <strain evidence="2 3">S2-26</strain>
    </source>
</reference>
<dbReference type="AlphaFoldDB" id="A0A5C8ZMX8"/>
<keyword evidence="3" id="KW-1185">Reference proteome</keyword>
<accession>A0A5C8ZMX8</accession>
<organism evidence="2 3">
    <name type="scientific">Parahaliea aestuarii</name>
    <dbReference type="NCBI Taxonomy" id="1852021"/>
    <lineage>
        <taxon>Bacteria</taxon>
        <taxon>Pseudomonadati</taxon>
        <taxon>Pseudomonadota</taxon>
        <taxon>Gammaproteobacteria</taxon>
        <taxon>Cellvibrionales</taxon>
        <taxon>Halieaceae</taxon>
        <taxon>Parahaliea</taxon>
    </lineage>
</organism>
<keyword evidence="1" id="KW-0812">Transmembrane</keyword>
<dbReference type="RefSeq" id="WP_148066043.1">
    <property type="nucleotide sequence ID" value="NZ_VRYZ01000014.1"/>
</dbReference>
<keyword evidence="1" id="KW-1133">Transmembrane helix</keyword>
<feature type="transmembrane region" description="Helical" evidence="1">
    <location>
        <begin position="133"/>
        <end position="157"/>
    </location>
</feature>